<dbReference type="EC" id="2.7.1.71" evidence="7"/>
<dbReference type="GO" id="GO:0004765">
    <property type="term" value="F:shikimate kinase activity"/>
    <property type="evidence" value="ECO:0007669"/>
    <property type="project" value="UniProtKB-UniRule"/>
</dbReference>
<dbReference type="Pfam" id="PF01202">
    <property type="entry name" value="SKI"/>
    <property type="match status" value="1"/>
</dbReference>
<sequence>MDKIILLGYMGSGKTQTAQALSRAIGWPVLDLDDVIQRHTQMTIAQIFETQGEIKFRKLEHDLLAGLMQDQEKAIISLGGGTPCYANNHVWLTKPGVVSVYLKTSIDTLFNRLWPERHHRPLIAQLDEAEMKEFIAKSLFERSFYYNHATHKIDTDGLSVDQVVSKIKEILV</sequence>
<dbReference type="CDD" id="cd00464">
    <property type="entry name" value="SK"/>
    <property type="match status" value="1"/>
</dbReference>
<evidence type="ECO:0000256" key="1">
    <source>
        <dbReference type="ARBA" id="ARBA00022605"/>
    </source>
</evidence>
<keyword evidence="7" id="KW-0460">Magnesium</keyword>
<dbReference type="GO" id="GO:0009073">
    <property type="term" value="P:aromatic amino acid family biosynthetic process"/>
    <property type="evidence" value="ECO:0007669"/>
    <property type="project" value="UniProtKB-KW"/>
</dbReference>
<evidence type="ECO:0000256" key="5">
    <source>
        <dbReference type="ARBA" id="ARBA00022840"/>
    </source>
</evidence>
<comment type="caution">
    <text evidence="7">Lacks conserved residue(s) required for the propagation of feature annotation.</text>
</comment>
<dbReference type="Gene3D" id="3.40.50.300">
    <property type="entry name" value="P-loop containing nucleotide triphosphate hydrolases"/>
    <property type="match status" value="1"/>
</dbReference>
<dbReference type="GO" id="GO:0008652">
    <property type="term" value="P:amino acid biosynthetic process"/>
    <property type="evidence" value="ECO:0007669"/>
    <property type="project" value="UniProtKB-KW"/>
</dbReference>
<dbReference type="GO" id="GO:0000287">
    <property type="term" value="F:magnesium ion binding"/>
    <property type="evidence" value="ECO:0007669"/>
    <property type="project" value="UniProtKB-UniRule"/>
</dbReference>
<dbReference type="PANTHER" id="PTHR21087:SF16">
    <property type="entry name" value="SHIKIMATE KINASE 1, CHLOROPLASTIC"/>
    <property type="match status" value="1"/>
</dbReference>
<keyword evidence="3 7" id="KW-0547">Nucleotide-binding</keyword>
<evidence type="ECO:0000313" key="9">
    <source>
        <dbReference type="Proteomes" id="UP000199354"/>
    </source>
</evidence>
<evidence type="ECO:0000313" key="8">
    <source>
        <dbReference type="EMBL" id="SCY67012.1"/>
    </source>
</evidence>
<keyword evidence="6 7" id="KW-0057">Aromatic amino acid biosynthesis</keyword>
<evidence type="ECO:0000256" key="7">
    <source>
        <dbReference type="HAMAP-Rule" id="MF_00109"/>
    </source>
</evidence>
<comment type="similarity">
    <text evidence="7">Belongs to the shikimate kinase family.</text>
</comment>
<feature type="binding site" evidence="7">
    <location>
        <position position="33"/>
    </location>
    <ligand>
        <name>substrate</name>
    </ligand>
</feature>
<accession>A0A1G5HT06</accession>
<dbReference type="InterPro" id="IPR031322">
    <property type="entry name" value="Shikimate/glucono_kinase"/>
</dbReference>
<dbReference type="Proteomes" id="UP000199354">
    <property type="component" value="Unassembled WGS sequence"/>
</dbReference>
<keyword evidence="4 7" id="KW-0418">Kinase</keyword>
<feature type="binding site" evidence="7">
    <location>
        <position position="142"/>
    </location>
    <ligand>
        <name>substrate</name>
    </ligand>
</feature>
<evidence type="ECO:0000256" key="6">
    <source>
        <dbReference type="ARBA" id="ARBA00023141"/>
    </source>
</evidence>
<dbReference type="RefSeq" id="WP_091142779.1">
    <property type="nucleotide sequence ID" value="NZ_FMVF01000008.1"/>
</dbReference>
<feature type="binding site" evidence="7">
    <location>
        <position position="57"/>
    </location>
    <ligand>
        <name>substrate</name>
    </ligand>
</feature>
<comment type="subcellular location">
    <subcellularLocation>
        <location evidence="7">Cytoplasm</location>
    </subcellularLocation>
</comment>
<reference evidence="8 9" key="1">
    <citation type="submission" date="2016-10" db="EMBL/GenBank/DDBJ databases">
        <authorList>
            <person name="de Groot N.N."/>
        </authorList>
    </citation>
    <scope>NUCLEOTIDE SEQUENCE [LARGE SCALE GENOMIC DNA]</scope>
    <source>
        <strain evidence="8 9">CGMCC 1.7031</strain>
    </source>
</reference>
<protein>
    <recommendedName>
        <fullName evidence="7">Shikimate kinase</fullName>
        <shortName evidence="7">SK</shortName>
        <ecNumber evidence="7">2.7.1.71</ecNumber>
    </recommendedName>
</protein>
<dbReference type="InterPro" id="IPR000623">
    <property type="entry name" value="Shikimate_kinase/TSH1"/>
</dbReference>
<dbReference type="GO" id="GO:0005829">
    <property type="term" value="C:cytosol"/>
    <property type="evidence" value="ECO:0007669"/>
    <property type="project" value="TreeGrafter"/>
</dbReference>
<dbReference type="PANTHER" id="PTHR21087">
    <property type="entry name" value="SHIKIMATE KINASE"/>
    <property type="match status" value="1"/>
</dbReference>
<keyword evidence="5 7" id="KW-0067">ATP-binding</keyword>
<feature type="binding site" evidence="7">
    <location>
        <begin position="11"/>
        <end position="16"/>
    </location>
    <ligand>
        <name>ATP</name>
        <dbReference type="ChEBI" id="CHEBI:30616"/>
    </ligand>
</feature>
<name>A0A1G5HT06_9FLAO</name>
<dbReference type="AlphaFoldDB" id="A0A1G5HT06"/>
<evidence type="ECO:0000256" key="2">
    <source>
        <dbReference type="ARBA" id="ARBA00022679"/>
    </source>
</evidence>
<comment type="subunit">
    <text evidence="7">Monomer.</text>
</comment>
<comment type="function">
    <text evidence="7">Catalyzes the specific phosphorylation of the 3-hydroxyl group of shikimic acid using ATP as a cosubstrate.</text>
</comment>
<gene>
    <name evidence="7" type="primary">aroK</name>
    <name evidence="8" type="ORF">SAMN02927903_01998</name>
</gene>
<dbReference type="SUPFAM" id="SSF52540">
    <property type="entry name" value="P-loop containing nucleoside triphosphate hydrolases"/>
    <property type="match status" value="1"/>
</dbReference>
<dbReference type="HAMAP" id="MF_00109">
    <property type="entry name" value="Shikimate_kinase"/>
    <property type="match status" value="1"/>
</dbReference>
<dbReference type="STRING" id="490189.SAMN02927903_01998"/>
<keyword evidence="2 7" id="KW-0808">Transferase</keyword>
<organism evidence="8 9">
    <name type="scientific">Flavobacterium caeni</name>
    <dbReference type="NCBI Taxonomy" id="490189"/>
    <lineage>
        <taxon>Bacteria</taxon>
        <taxon>Pseudomonadati</taxon>
        <taxon>Bacteroidota</taxon>
        <taxon>Flavobacteriia</taxon>
        <taxon>Flavobacteriales</taxon>
        <taxon>Flavobacteriaceae</taxon>
        <taxon>Flavobacterium</taxon>
    </lineage>
</organism>
<keyword evidence="7" id="KW-0963">Cytoplasm</keyword>
<dbReference type="GO" id="GO:0005524">
    <property type="term" value="F:ATP binding"/>
    <property type="evidence" value="ECO:0007669"/>
    <property type="project" value="UniProtKB-UniRule"/>
</dbReference>
<proteinExistence type="inferred from homology"/>
<keyword evidence="1 7" id="KW-0028">Amino-acid biosynthesis</keyword>
<comment type="cofactor">
    <cofactor evidence="7">
        <name>Mg(2+)</name>
        <dbReference type="ChEBI" id="CHEBI:18420"/>
    </cofactor>
    <text evidence="7">Binds 1 Mg(2+) ion per subunit.</text>
</comment>
<comment type="pathway">
    <text evidence="7">Metabolic intermediate biosynthesis; chorismate biosynthesis; chorismate from D-erythrose 4-phosphate and phosphoenolpyruvate: step 5/7.</text>
</comment>
<feature type="binding site" evidence="7">
    <location>
        <position position="15"/>
    </location>
    <ligand>
        <name>Mg(2+)</name>
        <dbReference type="ChEBI" id="CHEBI:18420"/>
    </ligand>
</feature>
<dbReference type="GO" id="GO:0009423">
    <property type="term" value="P:chorismate biosynthetic process"/>
    <property type="evidence" value="ECO:0007669"/>
    <property type="project" value="UniProtKB-UniRule"/>
</dbReference>
<comment type="catalytic activity">
    <reaction evidence="7">
        <text>shikimate + ATP = 3-phosphoshikimate + ADP + H(+)</text>
        <dbReference type="Rhea" id="RHEA:13121"/>
        <dbReference type="ChEBI" id="CHEBI:15378"/>
        <dbReference type="ChEBI" id="CHEBI:30616"/>
        <dbReference type="ChEBI" id="CHEBI:36208"/>
        <dbReference type="ChEBI" id="CHEBI:145989"/>
        <dbReference type="ChEBI" id="CHEBI:456216"/>
        <dbReference type="EC" id="2.7.1.71"/>
    </reaction>
</comment>
<feature type="binding site" evidence="7">
    <location>
        <position position="120"/>
    </location>
    <ligand>
        <name>ATP</name>
        <dbReference type="ChEBI" id="CHEBI:30616"/>
    </ligand>
</feature>
<dbReference type="InterPro" id="IPR027417">
    <property type="entry name" value="P-loop_NTPase"/>
</dbReference>
<evidence type="ECO:0000256" key="4">
    <source>
        <dbReference type="ARBA" id="ARBA00022777"/>
    </source>
</evidence>
<evidence type="ECO:0000256" key="3">
    <source>
        <dbReference type="ARBA" id="ARBA00022741"/>
    </source>
</evidence>
<dbReference type="OrthoDB" id="9800332at2"/>
<keyword evidence="9" id="KW-1185">Reference proteome</keyword>
<dbReference type="UniPathway" id="UPA00053">
    <property type="reaction ID" value="UER00088"/>
</dbReference>
<dbReference type="PRINTS" id="PR01100">
    <property type="entry name" value="SHIKIMTKNASE"/>
</dbReference>
<keyword evidence="7" id="KW-0479">Metal-binding</keyword>
<feature type="binding site" evidence="7">
    <location>
        <position position="80"/>
    </location>
    <ligand>
        <name>substrate</name>
    </ligand>
</feature>
<dbReference type="EMBL" id="FMVF01000008">
    <property type="protein sequence ID" value="SCY67012.1"/>
    <property type="molecule type" value="Genomic_DNA"/>
</dbReference>